<dbReference type="Proteomes" id="UP000076925">
    <property type="component" value="Unassembled WGS sequence"/>
</dbReference>
<evidence type="ECO:0000313" key="3">
    <source>
        <dbReference type="Proteomes" id="UP000076925"/>
    </source>
</evidence>
<dbReference type="CDD" id="cd09872">
    <property type="entry name" value="PIN_Sll0205-like"/>
    <property type="match status" value="1"/>
</dbReference>
<dbReference type="InterPro" id="IPR041705">
    <property type="entry name" value="PIN_Sll0205"/>
</dbReference>
<gene>
    <name evidence="2" type="ORF">WA1_08665</name>
</gene>
<dbReference type="RefSeq" id="WP_017745462.1">
    <property type="nucleotide sequence ID" value="NZ_KQ976354.1"/>
</dbReference>
<sequence>MIVLDTHIWVWWVDGNKRLTEKHQEDIEEYQSQGLGVSIVSCWEVAKLVEKNRLFFSCSVSEWLEGALSYPGVKLLNLTLPIVVDSTQLSGFHSDPFDQIIVATARNYGCPLLTVDTKILNYSGVKTLL</sequence>
<feature type="domain" description="PIN" evidence="1">
    <location>
        <begin position="2"/>
        <end position="122"/>
    </location>
</feature>
<comment type="caution">
    <text evidence="2">The sequence shown here is derived from an EMBL/GenBank/DDBJ whole genome shotgun (WGS) entry which is preliminary data.</text>
</comment>
<dbReference type="InterPro" id="IPR002716">
    <property type="entry name" value="PIN_dom"/>
</dbReference>
<dbReference type="Gene3D" id="3.40.50.1010">
    <property type="entry name" value="5'-nuclease"/>
    <property type="match status" value="1"/>
</dbReference>
<evidence type="ECO:0000313" key="2">
    <source>
        <dbReference type="EMBL" id="KYC35220.1"/>
    </source>
</evidence>
<dbReference type="AlphaFoldDB" id="A0A139WS13"/>
<protein>
    <submittedName>
        <fullName evidence="2">Twitching motility protein PilT</fullName>
    </submittedName>
</protein>
<proteinExistence type="predicted"/>
<evidence type="ECO:0000259" key="1">
    <source>
        <dbReference type="Pfam" id="PF01850"/>
    </source>
</evidence>
<dbReference type="PANTHER" id="PTHR36173">
    <property type="entry name" value="RIBONUCLEASE VAPC16-RELATED"/>
    <property type="match status" value="1"/>
</dbReference>
<keyword evidence="3" id="KW-1185">Reference proteome</keyword>
<accession>A0A139WS13</accession>
<reference evidence="2 3" key="1">
    <citation type="journal article" date="2013" name="Genome Biol. Evol.">
        <title>Genomes of Stigonematalean cyanobacteria (subsection V) and the evolution of oxygenic photosynthesis from prokaryotes to plastids.</title>
        <authorList>
            <person name="Dagan T."/>
            <person name="Roettger M."/>
            <person name="Stucken K."/>
            <person name="Landan G."/>
            <person name="Koch R."/>
            <person name="Major P."/>
            <person name="Gould S.B."/>
            <person name="Goremykin V.V."/>
            <person name="Rippka R."/>
            <person name="Tandeau de Marsac N."/>
            <person name="Gugger M."/>
            <person name="Lockhart P.J."/>
            <person name="Allen J.F."/>
            <person name="Brune I."/>
            <person name="Maus I."/>
            <person name="Puhler A."/>
            <person name="Martin W.F."/>
        </authorList>
    </citation>
    <scope>NUCLEOTIDE SEQUENCE [LARGE SCALE GENOMIC DNA]</scope>
    <source>
        <strain evidence="2 3">PCC 7110</strain>
    </source>
</reference>
<dbReference type="Pfam" id="PF01850">
    <property type="entry name" value="PIN"/>
    <property type="match status" value="1"/>
</dbReference>
<dbReference type="SUPFAM" id="SSF88723">
    <property type="entry name" value="PIN domain-like"/>
    <property type="match status" value="1"/>
</dbReference>
<dbReference type="EMBL" id="ANNX02000052">
    <property type="protein sequence ID" value="KYC35220.1"/>
    <property type="molecule type" value="Genomic_DNA"/>
</dbReference>
<dbReference type="InterPro" id="IPR052919">
    <property type="entry name" value="TA_system_RNase"/>
</dbReference>
<organism evidence="2 3">
    <name type="scientific">Scytonema hofmannii PCC 7110</name>
    <dbReference type="NCBI Taxonomy" id="128403"/>
    <lineage>
        <taxon>Bacteria</taxon>
        <taxon>Bacillati</taxon>
        <taxon>Cyanobacteriota</taxon>
        <taxon>Cyanophyceae</taxon>
        <taxon>Nostocales</taxon>
        <taxon>Scytonemataceae</taxon>
        <taxon>Scytonema</taxon>
    </lineage>
</organism>
<dbReference type="PANTHER" id="PTHR36173:SF1">
    <property type="entry name" value="RIBONUCLEASE VAPC22"/>
    <property type="match status" value="1"/>
</dbReference>
<name>A0A139WS13_9CYAN</name>
<dbReference type="InterPro" id="IPR029060">
    <property type="entry name" value="PIN-like_dom_sf"/>
</dbReference>
<dbReference type="STRING" id="128403.WA1_08665"/>
<dbReference type="OrthoDB" id="9798990at2"/>